<keyword evidence="1" id="KW-0560">Oxidoreductase</keyword>
<dbReference type="EMBL" id="CP000697">
    <property type="protein sequence ID" value="ABQ31255.1"/>
    <property type="molecule type" value="Genomic_DNA"/>
</dbReference>
<dbReference type="PANTHER" id="PTHR43333:SF1">
    <property type="entry name" value="D-ISOMER SPECIFIC 2-HYDROXYACID DEHYDROGENASE NAD-BINDING DOMAIN-CONTAINING PROTEIN"/>
    <property type="match status" value="1"/>
</dbReference>
<proteinExistence type="predicted"/>
<sequence length="326" mass="34150">MHIHIQEFADSPYLKLTAAEFHEAAALAGGIGEGHTLTVGESEAEFAAAAPGIEALIATPAAIRRLDLSIAPKLRLIQSTSAGVDPLAPFDMIPDGVMLLNNRGVHADRAGEFAIMAMLMLATHMPAFATDQRAHRWQRRSSGTVAGMRATIVGVGGLGGGAARRARQFGIHVTGVRNGAAPHPDCDATRPVGDLDLILPHTDFLLLTCPLTAATRNLLDARRLALLPPHAGVINMGRGALVDQPALCAALRAGSIAGAVLDVFTTEPVPPDDPVWDTPNLVMTPHISSDDPARYNAATLASFFAALRALAAGRVPATLVDFARGY</sequence>
<dbReference type="Gene3D" id="3.40.50.720">
    <property type="entry name" value="NAD(P)-binding Rossmann-like Domain"/>
    <property type="match status" value="2"/>
</dbReference>
<dbReference type="SUPFAM" id="SSF52283">
    <property type="entry name" value="Formate/glycerate dehydrogenase catalytic domain-like"/>
    <property type="match status" value="1"/>
</dbReference>
<gene>
    <name evidence="4" type="ordered locus">Acry_2055</name>
</gene>
<evidence type="ECO:0000256" key="2">
    <source>
        <dbReference type="ARBA" id="ARBA00023027"/>
    </source>
</evidence>
<name>A5G073_ACICJ</name>
<feature type="domain" description="D-isomer specific 2-hydroxyacid dehydrogenase NAD-binding" evidence="3">
    <location>
        <begin position="115"/>
        <end position="288"/>
    </location>
</feature>
<dbReference type="STRING" id="349163.Acry_2055"/>
<reference evidence="4 5" key="1">
    <citation type="submission" date="2007-05" db="EMBL/GenBank/DDBJ databases">
        <title>Complete sequence of chromosome of Acidiphilium cryptum JF-5.</title>
        <authorList>
            <consortium name="US DOE Joint Genome Institute"/>
            <person name="Copeland A."/>
            <person name="Lucas S."/>
            <person name="Lapidus A."/>
            <person name="Barry K."/>
            <person name="Detter J.C."/>
            <person name="Glavina del Rio T."/>
            <person name="Hammon N."/>
            <person name="Israni S."/>
            <person name="Dalin E."/>
            <person name="Tice H."/>
            <person name="Pitluck S."/>
            <person name="Sims D."/>
            <person name="Brettin T."/>
            <person name="Bruce D."/>
            <person name="Han C."/>
            <person name="Schmutz J."/>
            <person name="Larimer F."/>
            <person name="Land M."/>
            <person name="Hauser L."/>
            <person name="Kyrpides N."/>
            <person name="Kim E."/>
            <person name="Magnuson T."/>
            <person name="Richardson P."/>
        </authorList>
    </citation>
    <scope>NUCLEOTIDE SEQUENCE [LARGE SCALE GENOMIC DNA]</scope>
    <source>
        <strain evidence="4 5">JF-5</strain>
    </source>
</reference>
<dbReference type="KEGG" id="acr:Acry_2055"/>
<dbReference type="RefSeq" id="WP_007424144.1">
    <property type="nucleotide sequence ID" value="NC_009484.1"/>
</dbReference>
<organism evidence="4 5">
    <name type="scientific">Acidiphilium cryptum (strain JF-5)</name>
    <dbReference type="NCBI Taxonomy" id="349163"/>
    <lineage>
        <taxon>Bacteria</taxon>
        <taxon>Pseudomonadati</taxon>
        <taxon>Pseudomonadota</taxon>
        <taxon>Alphaproteobacteria</taxon>
        <taxon>Acetobacterales</taxon>
        <taxon>Acidocellaceae</taxon>
        <taxon>Acidiphilium</taxon>
    </lineage>
</organism>
<dbReference type="Pfam" id="PF02826">
    <property type="entry name" value="2-Hacid_dh_C"/>
    <property type="match status" value="1"/>
</dbReference>
<dbReference type="GO" id="GO:0051287">
    <property type="term" value="F:NAD binding"/>
    <property type="evidence" value="ECO:0007669"/>
    <property type="project" value="InterPro"/>
</dbReference>
<dbReference type="HOGENOM" id="CLU_019796_1_0_5"/>
<dbReference type="eggNOG" id="COG0111">
    <property type="taxonomic scope" value="Bacteria"/>
</dbReference>
<keyword evidence="5" id="KW-1185">Reference proteome</keyword>
<dbReference type="AlphaFoldDB" id="A5G073"/>
<dbReference type="InterPro" id="IPR036291">
    <property type="entry name" value="NAD(P)-bd_dom_sf"/>
</dbReference>
<keyword evidence="2" id="KW-0520">NAD</keyword>
<dbReference type="Proteomes" id="UP000000245">
    <property type="component" value="Chromosome"/>
</dbReference>
<dbReference type="GO" id="GO:0016491">
    <property type="term" value="F:oxidoreductase activity"/>
    <property type="evidence" value="ECO:0007669"/>
    <property type="project" value="UniProtKB-KW"/>
</dbReference>
<dbReference type="InterPro" id="IPR006140">
    <property type="entry name" value="D-isomer_DH_NAD-bd"/>
</dbReference>
<protein>
    <submittedName>
        <fullName evidence="4">D-isomer specific 2-hydroxyacid dehydrogenase, NAD-binding protein</fullName>
    </submittedName>
</protein>
<dbReference type="PANTHER" id="PTHR43333">
    <property type="entry name" value="2-HACID_DH_C DOMAIN-CONTAINING PROTEIN"/>
    <property type="match status" value="1"/>
</dbReference>
<accession>A5G073</accession>
<evidence type="ECO:0000313" key="4">
    <source>
        <dbReference type="EMBL" id="ABQ31255.1"/>
    </source>
</evidence>
<dbReference type="SUPFAM" id="SSF51735">
    <property type="entry name" value="NAD(P)-binding Rossmann-fold domains"/>
    <property type="match status" value="1"/>
</dbReference>
<evidence type="ECO:0000259" key="3">
    <source>
        <dbReference type="Pfam" id="PF02826"/>
    </source>
</evidence>
<evidence type="ECO:0000256" key="1">
    <source>
        <dbReference type="ARBA" id="ARBA00023002"/>
    </source>
</evidence>
<evidence type="ECO:0000313" key="5">
    <source>
        <dbReference type="Proteomes" id="UP000000245"/>
    </source>
</evidence>